<dbReference type="PATRIC" id="fig|718251.5.peg.1620"/>
<dbReference type="EMBL" id="CP002154">
    <property type="protein sequence ID" value="ADM41675.1"/>
    <property type="molecule type" value="Genomic_DNA"/>
</dbReference>
<evidence type="ECO:0000313" key="2">
    <source>
        <dbReference type="Proteomes" id="UP000002230"/>
    </source>
</evidence>
<dbReference type="HOGENOM" id="CLU_2878693_0_0_6"/>
<protein>
    <submittedName>
        <fullName evidence="1">Uncharacterized protein</fullName>
    </submittedName>
</protein>
<reference evidence="1 2" key="2">
    <citation type="journal article" date="2011" name="BMC Immunol.">
        <title>Comparison of static immersion and intravenous injection systems for exposure of zebrafish embryos to the natural pathogen Edwardsiella tarda.</title>
        <authorList>
            <person name="van Soest J.J."/>
            <person name="Stockhammer O.W."/>
            <person name="Ordas A."/>
            <person name="Bloemberg G.V."/>
            <person name="Spaink H.P."/>
            <person name="Meijer A.H."/>
        </authorList>
    </citation>
    <scope>NUCLEOTIDE SEQUENCE [LARGE SCALE GENOMIC DNA]</scope>
    <source>
        <strain evidence="1 2">FL6-60</strain>
    </source>
</reference>
<gene>
    <name evidence="1" type="ordered locus">ETAF_1567</name>
</gene>
<evidence type="ECO:0000313" key="1">
    <source>
        <dbReference type="EMBL" id="ADM41675.1"/>
    </source>
</evidence>
<reference evidence="2" key="1">
    <citation type="submission" date="2010-08" db="EMBL/GenBank/DDBJ databases">
        <title>Genome comparisons of Edwardsiella bacteria analysed using deep sequencing technology.</title>
        <authorList>
            <person name="van Soest J.J."/>
            <person name="Henkel C.V."/>
            <person name="Jansen H.J."/>
            <person name="van den Hondel C.A.M.J.J."/>
            <person name="Bloemberg G.V."/>
            <person name="Meijer A.H."/>
            <person name="Spaink H.P."/>
        </authorList>
    </citation>
    <scope>NUCLEOTIDE SEQUENCE [LARGE SCALE GENOMIC DNA]</scope>
    <source>
        <strain evidence="2">FL6-60</strain>
    </source>
</reference>
<dbReference type="AlphaFoldDB" id="A0A0H3DQM3"/>
<name>A0A0H3DQM3_EDWTF</name>
<proteinExistence type="predicted"/>
<organism evidence="1 2">
    <name type="scientific">Edwardsiella tarda (strain FL6-60)</name>
    <dbReference type="NCBI Taxonomy" id="718251"/>
    <lineage>
        <taxon>Bacteria</taxon>
        <taxon>Pseudomonadati</taxon>
        <taxon>Pseudomonadota</taxon>
        <taxon>Gammaproteobacteria</taxon>
        <taxon>Enterobacterales</taxon>
        <taxon>Hafniaceae</taxon>
        <taxon>Edwardsiella</taxon>
    </lineage>
</organism>
<accession>A0A0H3DQM3</accession>
<keyword evidence="2" id="KW-1185">Reference proteome</keyword>
<sequence length="63" mass="7167">MMRRVHGARYVDRVRFIGPALVVATPLALASLREICASINMITLLIFSIDTFCAHKKCSRRLY</sequence>
<dbReference type="KEGG" id="etd:ETAF_1567"/>
<dbReference type="Proteomes" id="UP000002230">
    <property type="component" value="Chromosome"/>
</dbReference>